<dbReference type="EMBL" id="BARS01011363">
    <property type="protein sequence ID" value="GAF89082.1"/>
    <property type="molecule type" value="Genomic_DNA"/>
</dbReference>
<comment type="caution">
    <text evidence="2">The sequence shown here is derived from an EMBL/GenBank/DDBJ whole genome shotgun (WGS) entry which is preliminary data.</text>
</comment>
<sequence>MKSDIQSRDEKVTELEKAINDKSGDEALKMARSDLDALKQKHQKALDEFKSKSETHESELHKIQMANAVDHSLMGIKFLSTIPEDARNAMIEIAKNDVVKEASFLDGKAVFLDSNSDPIRDKDYQIVTVEARMKEKLNSIIDKGRVLKGVDIEDPKIVKDKDGKIDVNLVLPDSIKTNADLTEFLMKSNMKRDSDEYLAAYKKYSEGLVKV</sequence>
<protein>
    <submittedName>
        <fullName evidence="2">Uncharacterized protein</fullName>
    </submittedName>
</protein>
<organism evidence="2">
    <name type="scientific">marine sediment metagenome</name>
    <dbReference type="NCBI Taxonomy" id="412755"/>
    <lineage>
        <taxon>unclassified sequences</taxon>
        <taxon>metagenomes</taxon>
        <taxon>ecological metagenomes</taxon>
    </lineage>
</organism>
<name>X0TLS0_9ZZZZ</name>
<proteinExistence type="predicted"/>
<evidence type="ECO:0000313" key="2">
    <source>
        <dbReference type="EMBL" id="GAF89082.1"/>
    </source>
</evidence>
<dbReference type="AlphaFoldDB" id="X0TLS0"/>
<reference evidence="2" key="1">
    <citation type="journal article" date="2014" name="Front. Microbiol.">
        <title>High frequency of phylogenetically diverse reductive dehalogenase-homologous genes in deep subseafloor sedimentary metagenomes.</title>
        <authorList>
            <person name="Kawai M."/>
            <person name="Futagami T."/>
            <person name="Toyoda A."/>
            <person name="Takaki Y."/>
            <person name="Nishi S."/>
            <person name="Hori S."/>
            <person name="Arai W."/>
            <person name="Tsubouchi T."/>
            <person name="Morono Y."/>
            <person name="Uchiyama I."/>
            <person name="Ito T."/>
            <person name="Fujiyama A."/>
            <person name="Inagaki F."/>
            <person name="Takami H."/>
        </authorList>
    </citation>
    <scope>NUCLEOTIDE SEQUENCE</scope>
    <source>
        <strain evidence="2">Expedition CK06-06</strain>
    </source>
</reference>
<gene>
    <name evidence="2" type="ORF">S01H1_20693</name>
</gene>
<feature type="coiled-coil region" evidence="1">
    <location>
        <begin position="28"/>
        <end position="59"/>
    </location>
</feature>
<evidence type="ECO:0000256" key="1">
    <source>
        <dbReference type="SAM" id="Coils"/>
    </source>
</evidence>
<accession>X0TLS0</accession>
<keyword evidence="1" id="KW-0175">Coiled coil</keyword>